<name>A0A8J3BPK6_9ACTN</name>
<gene>
    <name evidence="2" type="ORF">GCM10010124_09140</name>
</gene>
<reference evidence="2" key="2">
    <citation type="submission" date="2020-09" db="EMBL/GenBank/DDBJ databases">
        <authorList>
            <person name="Sun Q."/>
            <person name="Ohkuma M."/>
        </authorList>
    </citation>
    <scope>NUCLEOTIDE SEQUENCE</scope>
    <source>
        <strain evidence="2">JCM 3091</strain>
    </source>
</reference>
<keyword evidence="1" id="KW-1133">Transmembrane helix</keyword>
<reference evidence="2" key="1">
    <citation type="journal article" date="2014" name="Int. J. Syst. Evol. Microbiol.">
        <title>Complete genome sequence of Corynebacterium casei LMG S-19264T (=DSM 44701T), isolated from a smear-ripened cheese.</title>
        <authorList>
            <consortium name="US DOE Joint Genome Institute (JGI-PGF)"/>
            <person name="Walter F."/>
            <person name="Albersmeier A."/>
            <person name="Kalinowski J."/>
            <person name="Ruckert C."/>
        </authorList>
    </citation>
    <scope>NUCLEOTIDE SEQUENCE</scope>
    <source>
        <strain evidence="2">JCM 3091</strain>
    </source>
</reference>
<organism evidence="2 3">
    <name type="scientific">Pilimelia terevasa</name>
    <dbReference type="NCBI Taxonomy" id="53372"/>
    <lineage>
        <taxon>Bacteria</taxon>
        <taxon>Bacillati</taxon>
        <taxon>Actinomycetota</taxon>
        <taxon>Actinomycetes</taxon>
        <taxon>Micromonosporales</taxon>
        <taxon>Micromonosporaceae</taxon>
        <taxon>Pilimelia</taxon>
    </lineage>
</organism>
<dbReference type="Proteomes" id="UP000662200">
    <property type="component" value="Unassembled WGS sequence"/>
</dbReference>
<dbReference type="AlphaFoldDB" id="A0A8J3BPK6"/>
<keyword evidence="1" id="KW-0812">Transmembrane</keyword>
<comment type="caution">
    <text evidence="2">The sequence shown here is derived from an EMBL/GenBank/DDBJ whole genome shotgun (WGS) entry which is preliminary data.</text>
</comment>
<dbReference type="EMBL" id="BMQC01000002">
    <property type="protein sequence ID" value="GGK18710.1"/>
    <property type="molecule type" value="Genomic_DNA"/>
</dbReference>
<evidence type="ECO:0000313" key="3">
    <source>
        <dbReference type="Proteomes" id="UP000662200"/>
    </source>
</evidence>
<feature type="transmembrane region" description="Helical" evidence="1">
    <location>
        <begin position="37"/>
        <end position="57"/>
    </location>
</feature>
<sequence length="91" mass="9757">MRSHRTDALSLVFALFFLAGAAWWTLGRQLDVRLPAAGWFVAGGVALFGLLGLMAALRRGRETAAVPVAGTRTDARVETDDERAEEQAGAE</sequence>
<dbReference type="RefSeq" id="WP_189112895.1">
    <property type="nucleotide sequence ID" value="NZ_BMQC01000002.1"/>
</dbReference>
<keyword evidence="1" id="KW-0472">Membrane</keyword>
<protein>
    <submittedName>
        <fullName evidence="2">Uncharacterized protein</fullName>
    </submittedName>
</protein>
<keyword evidence="3" id="KW-1185">Reference proteome</keyword>
<evidence type="ECO:0000313" key="2">
    <source>
        <dbReference type="EMBL" id="GGK18710.1"/>
    </source>
</evidence>
<evidence type="ECO:0000256" key="1">
    <source>
        <dbReference type="SAM" id="Phobius"/>
    </source>
</evidence>
<proteinExistence type="predicted"/>
<accession>A0A8J3BPK6</accession>